<reference evidence="1" key="2">
    <citation type="submission" date="2020-11" db="EMBL/GenBank/DDBJ databases">
        <authorList>
            <person name="McCartney M.A."/>
            <person name="Auch B."/>
            <person name="Kono T."/>
            <person name="Mallez S."/>
            <person name="Becker A."/>
            <person name="Gohl D.M."/>
            <person name="Silverstein K.A.T."/>
            <person name="Koren S."/>
            <person name="Bechman K.B."/>
            <person name="Herman A."/>
            <person name="Abrahante J.E."/>
            <person name="Garbe J."/>
        </authorList>
    </citation>
    <scope>NUCLEOTIDE SEQUENCE</scope>
    <source>
        <strain evidence="1">Duluth1</strain>
        <tissue evidence="1">Whole animal</tissue>
    </source>
</reference>
<organism evidence="1 2">
    <name type="scientific">Dreissena polymorpha</name>
    <name type="common">Zebra mussel</name>
    <name type="synonym">Mytilus polymorpha</name>
    <dbReference type="NCBI Taxonomy" id="45954"/>
    <lineage>
        <taxon>Eukaryota</taxon>
        <taxon>Metazoa</taxon>
        <taxon>Spiralia</taxon>
        <taxon>Lophotrochozoa</taxon>
        <taxon>Mollusca</taxon>
        <taxon>Bivalvia</taxon>
        <taxon>Autobranchia</taxon>
        <taxon>Heteroconchia</taxon>
        <taxon>Euheterodonta</taxon>
        <taxon>Imparidentia</taxon>
        <taxon>Neoheterodontei</taxon>
        <taxon>Myida</taxon>
        <taxon>Dreissenoidea</taxon>
        <taxon>Dreissenidae</taxon>
        <taxon>Dreissena</taxon>
    </lineage>
</organism>
<name>A0A9D4QYE6_DREPO</name>
<dbReference type="AlphaFoldDB" id="A0A9D4QYE6"/>
<dbReference type="Proteomes" id="UP000828390">
    <property type="component" value="Unassembled WGS sequence"/>
</dbReference>
<evidence type="ECO:0000313" key="1">
    <source>
        <dbReference type="EMBL" id="KAH3846705.1"/>
    </source>
</evidence>
<gene>
    <name evidence="1" type="ORF">DPMN_089007</name>
</gene>
<evidence type="ECO:0000313" key="2">
    <source>
        <dbReference type="Proteomes" id="UP000828390"/>
    </source>
</evidence>
<keyword evidence="2" id="KW-1185">Reference proteome</keyword>
<sequence>MSDICPAFGGCLRDVEFDSGRELDFLKQSIEVINVNMDGCAPYHVHPDQCKDDLITEVYNGTAMRALDTGLHSYTGELTQICMAFFLLVSKLKYA</sequence>
<protein>
    <submittedName>
        <fullName evidence="1">Uncharacterized protein</fullName>
    </submittedName>
</protein>
<proteinExistence type="predicted"/>
<reference evidence="1" key="1">
    <citation type="journal article" date="2019" name="bioRxiv">
        <title>The Genome of the Zebra Mussel, Dreissena polymorpha: A Resource for Invasive Species Research.</title>
        <authorList>
            <person name="McCartney M.A."/>
            <person name="Auch B."/>
            <person name="Kono T."/>
            <person name="Mallez S."/>
            <person name="Zhang Y."/>
            <person name="Obille A."/>
            <person name="Becker A."/>
            <person name="Abrahante J.E."/>
            <person name="Garbe J."/>
            <person name="Badalamenti J.P."/>
            <person name="Herman A."/>
            <person name="Mangelson H."/>
            <person name="Liachko I."/>
            <person name="Sullivan S."/>
            <person name="Sone E.D."/>
            <person name="Koren S."/>
            <person name="Silverstein K.A.T."/>
            <person name="Beckman K.B."/>
            <person name="Gohl D.M."/>
        </authorList>
    </citation>
    <scope>NUCLEOTIDE SEQUENCE</scope>
    <source>
        <strain evidence="1">Duluth1</strain>
        <tissue evidence="1">Whole animal</tissue>
    </source>
</reference>
<dbReference type="EMBL" id="JAIWYP010000003">
    <property type="protein sequence ID" value="KAH3846705.1"/>
    <property type="molecule type" value="Genomic_DNA"/>
</dbReference>
<comment type="caution">
    <text evidence="1">The sequence shown here is derived from an EMBL/GenBank/DDBJ whole genome shotgun (WGS) entry which is preliminary data.</text>
</comment>
<accession>A0A9D4QYE6</accession>